<dbReference type="Pfam" id="PF12802">
    <property type="entry name" value="MarR_2"/>
    <property type="match status" value="1"/>
</dbReference>
<dbReference type="AlphaFoldDB" id="A0A6J6DT73"/>
<protein>
    <submittedName>
        <fullName evidence="5">Unannotated protein</fullName>
    </submittedName>
</protein>
<keyword evidence="3" id="KW-0804">Transcription</keyword>
<evidence type="ECO:0000256" key="1">
    <source>
        <dbReference type="ARBA" id="ARBA00023015"/>
    </source>
</evidence>
<dbReference type="InterPro" id="IPR036390">
    <property type="entry name" value="WH_DNA-bd_sf"/>
</dbReference>
<reference evidence="5" key="1">
    <citation type="submission" date="2020-05" db="EMBL/GenBank/DDBJ databases">
        <authorList>
            <person name="Chiriac C."/>
            <person name="Salcher M."/>
            <person name="Ghai R."/>
            <person name="Kavagutti S V."/>
        </authorList>
    </citation>
    <scope>NUCLEOTIDE SEQUENCE</scope>
</reference>
<keyword evidence="1" id="KW-0805">Transcription regulation</keyword>
<evidence type="ECO:0000259" key="4">
    <source>
        <dbReference type="PROSITE" id="PS50995"/>
    </source>
</evidence>
<dbReference type="PANTHER" id="PTHR42756:SF1">
    <property type="entry name" value="TRANSCRIPTIONAL REPRESSOR OF EMRAB OPERON"/>
    <property type="match status" value="1"/>
</dbReference>
<dbReference type="Gene3D" id="1.10.10.10">
    <property type="entry name" value="Winged helix-like DNA-binding domain superfamily/Winged helix DNA-binding domain"/>
    <property type="match status" value="1"/>
</dbReference>
<sequence>MAPVGVAVPSTRMPRTDILDTILAQWAEERPDLDCSPIAVMGRVARVARMLESFYQQSFEPFGLSPSEFWLLAELRRVGEPHQLTPTELRRTLIRSSGGITKVLDRLEREGLLKRRPDASDRRGSLVQLTAKGRRLIDKALTAHIANEHELLAPMPLAERAALADLLRELSLVFETWRAERGIQTH</sequence>
<dbReference type="EMBL" id="CAEZSR010000081">
    <property type="protein sequence ID" value="CAB4567312.1"/>
    <property type="molecule type" value="Genomic_DNA"/>
</dbReference>
<evidence type="ECO:0000256" key="2">
    <source>
        <dbReference type="ARBA" id="ARBA00023125"/>
    </source>
</evidence>
<dbReference type="InterPro" id="IPR000835">
    <property type="entry name" value="HTH_MarR-typ"/>
</dbReference>
<proteinExistence type="predicted"/>
<evidence type="ECO:0000256" key="3">
    <source>
        <dbReference type="ARBA" id="ARBA00023163"/>
    </source>
</evidence>
<organism evidence="5">
    <name type="scientific">freshwater metagenome</name>
    <dbReference type="NCBI Taxonomy" id="449393"/>
    <lineage>
        <taxon>unclassified sequences</taxon>
        <taxon>metagenomes</taxon>
        <taxon>ecological metagenomes</taxon>
    </lineage>
</organism>
<accession>A0A6J6DT73</accession>
<dbReference type="GO" id="GO:0003700">
    <property type="term" value="F:DNA-binding transcription factor activity"/>
    <property type="evidence" value="ECO:0007669"/>
    <property type="project" value="InterPro"/>
</dbReference>
<dbReference type="PRINTS" id="PR00598">
    <property type="entry name" value="HTHMARR"/>
</dbReference>
<name>A0A6J6DT73_9ZZZZ</name>
<dbReference type="InterPro" id="IPR036388">
    <property type="entry name" value="WH-like_DNA-bd_sf"/>
</dbReference>
<feature type="domain" description="HTH marR-type" evidence="4">
    <location>
        <begin position="37"/>
        <end position="172"/>
    </location>
</feature>
<dbReference type="GO" id="GO:0003677">
    <property type="term" value="F:DNA binding"/>
    <property type="evidence" value="ECO:0007669"/>
    <property type="project" value="UniProtKB-KW"/>
</dbReference>
<evidence type="ECO:0000313" key="5">
    <source>
        <dbReference type="EMBL" id="CAB4567312.1"/>
    </source>
</evidence>
<dbReference type="PANTHER" id="PTHR42756">
    <property type="entry name" value="TRANSCRIPTIONAL REGULATOR, MARR"/>
    <property type="match status" value="1"/>
</dbReference>
<keyword evidence="2" id="KW-0238">DNA-binding</keyword>
<dbReference type="SMART" id="SM00347">
    <property type="entry name" value="HTH_MARR"/>
    <property type="match status" value="1"/>
</dbReference>
<dbReference type="PROSITE" id="PS50995">
    <property type="entry name" value="HTH_MARR_2"/>
    <property type="match status" value="1"/>
</dbReference>
<gene>
    <name evidence="5" type="ORF">UFOPK1493_02169</name>
</gene>
<dbReference type="SUPFAM" id="SSF46785">
    <property type="entry name" value="Winged helix' DNA-binding domain"/>
    <property type="match status" value="1"/>
</dbReference>